<dbReference type="InterPro" id="IPR050469">
    <property type="entry name" value="Diguanylate_Cyclase"/>
</dbReference>
<dbReference type="SMART" id="SM00267">
    <property type="entry name" value="GGDEF"/>
    <property type="match status" value="1"/>
</dbReference>
<feature type="transmembrane region" description="Helical" evidence="2">
    <location>
        <begin position="74"/>
        <end position="93"/>
    </location>
</feature>
<keyword evidence="5" id="KW-1185">Reference proteome</keyword>
<feature type="transmembrane region" description="Helical" evidence="2">
    <location>
        <begin position="105"/>
        <end position="123"/>
    </location>
</feature>
<dbReference type="InterPro" id="IPR029787">
    <property type="entry name" value="Nucleotide_cyclase"/>
</dbReference>
<dbReference type="CDD" id="cd01949">
    <property type="entry name" value="GGDEF"/>
    <property type="match status" value="1"/>
</dbReference>
<dbReference type="PANTHER" id="PTHR45138:SF5">
    <property type="entry name" value="BIFUNCTIONAL PERIPLASMIC SUBSTRATE BINDING PROTEIN_CYTOPLASMIC DIGUANYLATE CYCLASE"/>
    <property type="match status" value="1"/>
</dbReference>
<dbReference type="NCBIfam" id="TIGR00254">
    <property type="entry name" value="GGDEF"/>
    <property type="match status" value="1"/>
</dbReference>
<keyword evidence="4" id="KW-0548">Nucleotidyltransferase</keyword>
<evidence type="ECO:0000313" key="5">
    <source>
        <dbReference type="Proteomes" id="UP001589813"/>
    </source>
</evidence>
<dbReference type="Proteomes" id="UP001589813">
    <property type="component" value="Unassembled WGS sequence"/>
</dbReference>
<keyword evidence="4" id="KW-0808">Transferase</keyword>
<name>A0ABV6BF72_9GAMM</name>
<evidence type="ECO:0000256" key="1">
    <source>
        <dbReference type="ARBA" id="ARBA00012528"/>
    </source>
</evidence>
<feature type="transmembrane region" description="Helical" evidence="2">
    <location>
        <begin position="129"/>
        <end position="149"/>
    </location>
</feature>
<evidence type="ECO:0000256" key="2">
    <source>
        <dbReference type="SAM" id="Phobius"/>
    </source>
</evidence>
<reference evidence="4 5" key="1">
    <citation type="submission" date="2024-09" db="EMBL/GenBank/DDBJ databases">
        <authorList>
            <person name="Sun Q."/>
            <person name="Mori K."/>
        </authorList>
    </citation>
    <scope>NUCLEOTIDE SEQUENCE [LARGE SCALE GENOMIC DNA]</scope>
    <source>
        <strain evidence="4 5">KCTC 23315</strain>
    </source>
</reference>
<keyword evidence="2" id="KW-1133">Transmembrane helix</keyword>
<sequence>MQDSNLLLMLNAIGTACTVLLAHSAFQLPAPATMQQKRALRYFRLALVGWALAFAIGSLQLFSANWPALRPVSILFANLTYCSSYFCILVAVATRYQYSAIGIRTWHYAALLALCSMLVIALLDNFLLRNLLIPTLCTLLLGLALRLSYLPAKATVQPRHRGDQYLRLSLLLLLLNLLLTNLLMVPLTASGIPTSTRLLMFILLNGILLTSAINSIFHYDLTEKIRHEGQTDALTGVYNRKILPQLQPQAADCVLMADLDHFKRINDTYGHDAGDYVIQQFAVLLQHAIRPADTVIRMGGEEFLILLRQTDISAAQQITERLCRQVAATALNFKGTPLQITASFGLCPVGQHDLTQAVQQADQLLYLAKQQGRNRLVRS</sequence>
<dbReference type="PROSITE" id="PS50887">
    <property type="entry name" value="GGDEF"/>
    <property type="match status" value="1"/>
</dbReference>
<dbReference type="SUPFAM" id="SSF55073">
    <property type="entry name" value="Nucleotide cyclase"/>
    <property type="match status" value="1"/>
</dbReference>
<dbReference type="PANTHER" id="PTHR45138">
    <property type="entry name" value="REGULATORY COMPONENTS OF SENSORY TRANSDUCTION SYSTEM"/>
    <property type="match status" value="1"/>
</dbReference>
<dbReference type="InterPro" id="IPR000160">
    <property type="entry name" value="GGDEF_dom"/>
</dbReference>
<evidence type="ECO:0000259" key="3">
    <source>
        <dbReference type="PROSITE" id="PS50887"/>
    </source>
</evidence>
<feature type="transmembrane region" description="Helical" evidence="2">
    <location>
        <begin position="6"/>
        <end position="30"/>
    </location>
</feature>
<keyword evidence="2" id="KW-0812">Transmembrane</keyword>
<feature type="transmembrane region" description="Helical" evidence="2">
    <location>
        <begin position="198"/>
        <end position="217"/>
    </location>
</feature>
<feature type="domain" description="GGDEF" evidence="3">
    <location>
        <begin position="250"/>
        <end position="379"/>
    </location>
</feature>
<gene>
    <name evidence="4" type="ORF">ACFFJP_12175</name>
</gene>
<dbReference type="GO" id="GO:0052621">
    <property type="term" value="F:diguanylate cyclase activity"/>
    <property type="evidence" value="ECO:0007669"/>
    <property type="project" value="UniProtKB-EC"/>
</dbReference>
<dbReference type="EC" id="2.7.7.65" evidence="1"/>
<keyword evidence="2" id="KW-0472">Membrane</keyword>
<feature type="transmembrane region" description="Helical" evidence="2">
    <location>
        <begin position="42"/>
        <end position="62"/>
    </location>
</feature>
<dbReference type="RefSeq" id="WP_377244187.1">
    <property type="nucleotide sequence ID" value="NZ_JBHLXP010000003.1"/>
</dbReference>
<accession>A0ABV6BF72</accession>
<evidence type="ECO:0000313" key="4">
    <source>
        <dbReference type="EMBL" id="MFC0049044.1"/>
    </source>
</evidence>
<proteinExistence type="predicted"/>
<organism evidence="4 5">
    <name type="scientific">Rheinheimera tilapiae</name>
    <dbReference type="NCBI Taxonomy" id="875043"/>
    <lineage>
        <taxon>Bacteria</taxon>
        <taxon>Pseudomonadati</taxon>
        <taxon>Pseudomonadota</taxon>
        <taxon>Gammaproteobacteria</taxon>
        <taxon>Chromatiales</taxon>
        <taxon>Chromatiaceae</taxon>
        <taxon>Rheinheimera</taxon>
    </lineage>
</organism>
<comment type="caution">
    <text evidence="4">The sequence shown here is derived from an EMBL/GenBank/DDBJ whole genome shotgun (WGS) entry which is preliminary data.</text>
</comment>
<feature type="transmembrane region" description="Helical" evidence="2">
    <location>
        <begin position="170"/>
        <end position="192"/>
    </location>
</feature>
<dbReference type="InterPro" id="IPR043128">
    <property type="entry name" value="Rev_trsase/Diguanyl_cyclase"/>
</dbReference>
<dbReference type="Pfam" id="PF00990">
    <property type="entry name" value="GGDEF"/>
    <property type="match status" value="1"/>
</dbReference>
<protein>
    <recommendedName>
        <fullName evidence="1">diguanylate cyclase</fullName>
        <ecNumber evidence="1">2.7.7.65</ecNumber>
    </recommendedName>
</protein>
<dbReference type="EMBL" id="JBHLXP010000003">
    <property type="protein sequence ID" value="MFC0049044.1"/>
    <property type="molecule type" value="Genomic_DNA"/>
</dbReference>
<dbReference type="Gene3D" id="3.30.70.270">
    <property type="match status" value="1"/>
</dbReference>